<feature type="compositionally biased region" description="Basic and acidic residues" evidence="5">
    <location>
        <begin position="72"/>
        <end position="82"/>
    </location>
</feature>
<keyword evidence="6" id="KW-0812">Transmembrane</keyword>
<evidence type="ECO:0000256" key="4">
    <source>
        <dbReference type="ARBA" id="ARBA00022825"/>
    </source>
</evidence>
<dbReference type="Gene3D" id="2.40.10.10">
    <property type="entry name" value="Trypsin-like serine proteases"/>
    <property type="match status" value="2"/>
</dbReference>
<dbReference type="PANTHER" id="PTHR43343:SF3">
    <property type="entry name" value="PROTEASE DO-LIKE 8, CHLOROPLASTIC"/>
    <property type="match status" value="1"/>
</dbReference>
<accession>A0A098BX78</accession>
<feature type="region of interest" description="Disordered" evidence="5">
    <location>
        <begin position="1"/>
        <end position="151"/>
    </location>
</feature>
<feature type="transmembrane region" description="Helical" evidence="6">
    <location>
        <begin position="170"/>
        <end position="191"/>
    </location>
</feature>
<keyword evidence="6" id="KW-0472">Membrane</keyword>
<sequence length="514" mass="52731">MTAESVESERRAGESERRAGSPETDGAAAPEVSCRADAPRLQPRPVYRPAVDDAANRVFGRPAGTTGPFGRSAEERAAEPPVRHGAPTDPVLAEAFGRPADTSEILQRPPVDPDAEADADGPEPDPWRDPATNVRLGAPAQSHDEQPLPPAPKLTLREVLFGGRIETRALATLAAVALTIGMVGGLVVALVTSDTGSLTSRSVTLAQVDQDGDLPSGQVARVADAVLPAVVSIQVTLGEEAGTGSGVVIDGAGYIVTNNHVVSMAATAPDAKIQVTFNDGTKVPAEIVGRDIKTDLAVLSVDADNLTVAELGRSEDVQVGEDVIAVGSPLGLSKTVTRGIVSALNRPMRLGGQGTDTDAVIDAVQTDASINPGNSGGPLVDAEGRVIGINSAIKTETGGSVGLGFAIPIDDVTAVAQELIRTGEMRHPEIGVNTRSVANDVASGAEVANVQQGSPAQQAGIVEGDVIVKVGDREVTSADELVVAVHAQEIGKPVTVQLVRAGRLVDVQVTPMSD</sequence>
<dbReference type="GO" id="GO:0004252">
    <property type="term" value="F:serine-type endopeptidase activity"/>
    <property type="evidence" value="ECO:0007669"/>
    <property type="project" value="InterPro"/>
</dbReference>
<gene>
    <name evidence="8" type="ORF">RHRU231_930210</name>
</gene>
<dbReference type="SUPFAM" id="SSF50156">
    <property type="entry name" value="PDZ domain-like"/>
    <property type="match status" value="1"/>
</dbReference>
<evidence type="ECO:0000313" key="8">
    <source>
        <dbReference type="EMBL" id="CDZ92331.1"/>
    </source>
</evidence>
<organism evidence="8 9">
    <name type="scientific">Rhodococcus ruber</name>
    <dbReference type="NCBI Taxonomy" id="1830"/>
    <lineage>
        <taxon>Bacteria</taxon>
        <taxon>Bacillati</taxon>
        <taxon>Actinomycetota</taxon>
        <taxon>Actinomycetes</taxon>
        <taxon>Mycobacteriales</taxon>
        <taxon>Nocardiaceae</taxon>
        <taxon>Rhodococcus</taxon>
    </lineage>
</organism>
<dbReference type="InterPro" id="IPR001478">
    <property type="entry name" value="PDZ"/>
</dbReference>
<dbReference type="PROSITE" id="PS50106">
    <property type="entry name" value="PDZ"/>
    <property type="match status" value="1"/>
</dbReference>
<dbReference type="Pfam" id="PF13180">
    <property type="entry name" value="PDZ_2"/>
    <property type="match status" value="1"/>
</dbReference>
<dbReference type="eggNOG" id="COG0265">
    <property type="taxonomic scope" value="Bacteria"/>
</dbReference>
<dbReference type="FunFam" id="2.40.10.10:FF:000001">
    <property type="entry name" value="Periplasmic serine protease DegS"/>
    <property type="match status" value="1"/>
</dbReference>
<feature type="domain" description="PDZ" evidence="7">
    <location>
        <begin position="419"/>
        <end position="502"/>
    </location>
</feature>
<dbReference type="Gene3D" id="2.30.42.10">
    <property type="match status" value="1"/>
</dbReference>
<keyword evidence="6" id="KW-1133">Transmembrane helix</keyword>
<dbReference type="InterPro" id="IPR051201">
    <property type="entry name" value="Chloro_Bact_Ser_Proteases"/>
</dbReference>
<evidence type="ECO:0000256" key="2">
    <source>
        <dbReference type="ARBA" id="ARBA00022670"/>
    </source>
</evidence>
<dbReference type="AlphaFoldDB" id="A0A098BX78"/>
<dbReference type="EMBL" id="CCSD01000109">
    <property type="protein sequence ID" value="CDZ92331.1"/>
    <property type="molecule type" value="Genomic_DNA"/>
</dbReference>
<feature type="compositionally biased region" description="Basic and acidic residues" evidence="5">
    <location>
        <begin position="7"/>
        <end position="20"/>
    </location>
</feature>
<dbReference type="InterPro" id="IPR009003">
    <property type="entry name" value="Peptidase_S1_PA"/>
</dbReference>
<evidence type="ECO:0000256" key="1">
    <source>
        <dbReference type="ARBA" id="ARBA00010541"/>
    </source>
</evidence>
<dbReference type="InterPro" id="IPR043504">
    <property type="entry name" value="Peptidase_S1_PA_chymotrypsin"/>
</dbReference>
<feature type="compositionally biased region" description="Acidic residues" evidence="5">
    <location>
        <begin position="113"/>
        <end position="123"/>
    </location>
</feature>
<dbReference type="InterPro" id="IPR001940">
    <property type="entry name" value="Peptidase_S1C"/>
</dbReference>
<dbReference type="PANTHER" id="PTHR43343">
    <property type="entry name" value="PEPTIDASE S12"/>
    <property type="match status" value="1"/>
</dbReference>
<dbReference type="InterPro" id="IPR036034">
    <property type="entry name" value="PDZ_sf"/>
</dbReference>
<dbReference type="GO" id="GO:0006508">
    <property type="term" value="P:proteolysis"/>
    <property type="evidence" value="ECO:0007669"/>
    <property type="project" value="UniProtKB-KW"/>
</dbReference>
<proteinExistence type="inferred from homology"/>
<comment type="similarity">
    <text evidence="1">Belongs to the peptidase S1C family.</text>
</comment>
<keyword evidence="3" id="KW-0378">Hydrolase</keyword>
<keyword evidence="4" id="KW-0720">Serine protease</keyword>
<dbReference type="Proteomes" id="UP000042997">
    <property type="component" value="Unassembled WGS sequence"/>
</dbReference>
<dbReference type="SMART" id="SM00228">
    <property type="entry name" value="PDZ"/>
    <property type="match status" value="1"/>
</dbReference>
<protein>
    <submittedName>
        <fullName evidence="8">Serine protease</fullName>
    </submittedName>
</protein>
<evidence type="ECO:0000313" key="9">
    <source>
        <dbReference type="Proteomes" id="UP000042997"/>
    </source>
</evidence>
<evidence type="ECO:0000256" key="5">
    <source>
        <dbReference type="SAM" id="MobiDB-lite"/>
    </source>
</evidence>
<reference evidence="8 9" key="1">
    <citation type="journal article" date="2014" name="Genome Announc.">
        <title>Draft Genome Sequence of Propane- and Butane-Oxidizing Actinobacterium Rhodococcus ruber IEGM 231.</title>
        <authorList>
            <person name="Ivshina I.B."/>
            <person name="Kuyukina M.S."/>
            <person name="Krivoruchko A.V."/>
            <person name="Barbe V."/>
            <person name="Fischer C."/>
        </authorList>
    </citation>
    <scope>NUCLEOTIDE SEQUENCE [LARGE SCALE GENOMIC DNA]</scope>
</reference>
<name>A0A098BX78_9NOCA</name>
<dbReference type="Pfam" id="PF13365">
    <property type="entry name" value="Trypsin_2"/>
    <property type="match status" value="1"/>
</dbReference>
<keyword evidence="2 8" id="KW-0645">Protease</keyword>
<evidence type="ECO:0000256" key="3">
    <source>
        <dbReference type="ARBA" id="ARBA00022801"/>
    </source>
</evidence>
<evidence type="ECO:0000256" key="6">
    <source>
        <dbReference type="SAM" id="Phobius"/>
    </source>
</evidence>
<evidence type="ECO:0000259" key="7">
    <source>
        <dbReference type="PROSITE" id="PS50106"/>
    </source>
</evidence>
<dbReference type="PRINTS" id="PR00834">
    <property type="entry name" value="PROTEASES2C"/>
</dbReference>
<dbReference type="SUPFAM" id="SSF50494">
    <property type="entry name" value="Trypsin-like serine proteases"/>
    <property type="match status" value="1"/>
</dbReference>